<dbReference type="SUPFAM" id="SSF101898">
    <property type="entry name" value="NHL repeat"/>
    <property type="match status" value="1"/>
</dbReference>
<comment type="caution">
    <text evidence="4">The sequence shown here is derived from an EMBL/GenBank/DDBJ whole genome shotgun (WGS) entry which is preliminary data.</text>
</comment>
<dbReference type="Pfam" id="PF06977">
    <property type="entry name" value="SdiA-regulated"/>
    <property type="match status" value="1"/>
</dbReference>
<keyword evidence="2" id="KW-1003">Cell membrane</keyword>
<keyword evidence="3" id="KW-0472">Membrane</keyword>
<reference evidence="4 5" key="1">
    <citation type="journal article" date="1992" name="Int. J. Syst. Bacteriol.">
        <title>Sphingobacterium antarcticus sp. nov. a Psychrotrophic Bacterium from the Soils of Schirmacher Oasis, Antarctica.</title>
        <authorList>
            <person name="Shivaji S."/>
            <person name="Ray M.K."/>
            <person name="Rao N.S."/>
            <person name="Saiserr L."/>
            <person name="Jagannadham M.V."/>
            <person name="Kumar G.S."/>
            <person name="Reddy G."/>
            <person name="Bhargava P.M."/>
        </authorList>
    </citation>
    <scope>NUCLEOTIDE SEQUENCE [LARGE SCALE GENOMIC DNA]</scope>
    <source>
        <strain evidence="4 5">4BY</strain>
    </source>
</reference>
<evidence type="ECO:0000313" key="4">
    <source>
        <dbReference type="EMBL" id="KEQ30669.1"/>
    </source>
</evidence>
<name>A0A081PIZ6_9SPHI</name>
<comment type="subcellular location">
    <subcellularLocation>
        <location evidence="1">Cell membrane</location>
    </subcellularLocation>
</comment>
<accession>A0A081PIZ6</accession>
<keyword evidence="5" id="KW-1185">Reference proteome</keyword>
<evidence type="ECO:0000256" key="2">
    <source>
        <dbReference type="ARBA" id="ARBA00022475"/>
    </source>
</evidence>
<dbReference type="InterPro" id="IPR009722">
    <property type="entry name" value="YjiK/CarP"/>
</dbReference>
<evidence type="ECO:0000256" key="1">
    <source>
        <dbReference type="ARBA" id="ARBA00004236"/>
    </source>
</evidence>
<gene>
    <name evidence="4" type="ORF">N180_05480</name>
</gene>
<evidence type="ECO:0008006" key="6">
    <source>
        <dbReference type="Google" id="ProtNLM"/>
    </source>
</evidence>
<dbReference type="RefSeq" id="WP_037439445.1">
    <property type="nucleotide sequence ID" value="NZ_JNFF01000033.1"/>
</dbReference>
<organism evidence="4 5">
    <name type="scientific">Pedobacter antarcticus 4BY</name>
    <dbReference type="NCBI Taxonomy" id="1358423"/>
    <lineage>
        <taxon>Bacteria</taxon>
        <taxon>Pseudomonadati</taxon>
        <taxon>Bacteroidota</taxon>
        <taxon>Sphingobacteriia</taxon>
        <taxon>Sphingobacteriales</taxon>
        <taxon>Sphingobacteriaceae</taxon>
        <taxon>Pedobacter</taxon>
    </lineage>
</organism>
<proteinExistence type="predicted"/>
<dbReference type="GO" id="GO:0005886">
    <property type="term" value="C:plasma membrane"/>
    <property type="evidence" value="ECO:0007669"/>
    <property type="project" value="UniProtKB-SubCell"/>
</dbReference>
<protein>
    <recommendedName>
        <fullName evidence="6">SdiA-regulated family protein</fullName>
    </recommendedName>
</protein>
<sequence>MRYLSNKIYLLPVFLVLIFFACKSSRPDFTSPAGYDFKKPEKFIMPDNLLEISGIAFYKDKSDTIYSIQDEDGRLFRQAWGKKKQLHTTFGKKGDYEDLAILKETVLVLNSNGEITAFPFSQATTQKVQRPKIFKKILPKGEYESIYASQQTGQVFLICKNCKEDKKHGELSGSIFTFDQAKQELIPSGEINMDLSALISSGQILKTGLKTSALARDEHTGEWYILSSVNKLLVIASPDWKIKSTHRLNSSTFNQPEGIAFDKERNLYISNEGDELSSGNILKFKRKS</sequence>
<evidence type="ECO:0000313" key="5">
    <source>
        <dbReference type="Proteomes" id="UP000028007"/>
    </source>
</evidence>
<dbReference type="eggNOG" id="COG3204">
    <property type="taxonomic scope" value="Bacteria"/>
</dbReference>
<evidence type="ECO:0000256" key="3">
    <source>
        <dbReference type="ARBA" id="ARBA00023136"/>
    </source>
</evidence>
<dbReference type="EMBL" id="JNFF01000033">
    <property type="protein sequence ID" value="KEQ30669.1"/>
    <property type="molecule type" value="Genomic_DNA"/>
</dbReference>
<dbReference type="AlphaFoldDB" id="A0A081PIZ6"/>
<dbReference type="PROSITE" id="PS51257">
    <property type="entry name" value="PROKAR_LIPOPROTEIN"/>
    <property type="match status" value="1"/>
</dbReference>
<dbReference type="Proteomes" id="UP000028007">
    <property type="component" value="Unassembled WGS sequence"/>
</dbReference>